<accession>A0A3M7U090</accession>
<dbReference type="PANTHER" id="PTHR12599">
    <property type="entry name" value="PTERIN-4-ALPHA-CARBINOLAMINE DEHYDRATASE"/>
    <property type="match status" value="1"/>
</dbReference>
<name>A0A3M7U090_9BACI</name>
<gene>
    <name evidence="5" type="ORF">EBO34_09305</name>
</gene>
<reference evidence="5 6" key="1">
    <citation type="submission" date="2018-10" db="EMBL/GenBank/DDBJ databases">
        <title>Bacillus Keqinensis sp. nov., a moderately halophilic bacterium isolated from a saline-alkaline lake.</title>
        <authorList>
            <person name="Wang H."/>
        </authorList>
    </citation>
    <scope>NUCLEOTIDE SEQUENCE [LARGE SCALE GENOMIC DNA]</scope>
    <source>
        <strain evidence="5 6">KQ-3</strain>
    </source>
</reference>
<keyword evidence="6" id="KW-1185">Reference proteome</keyword>
<organism evidence="5 6">
    <name type="scientific">Alteribacter keqinensis</name>
    <dbReference type="NCBI Taxonomy" id="2483800"/>
    <lineage>
        <taxon>Bacteria</taxon>
        <taxon>Bacillati</taxon>
        <taxon>Bacillota</taxon>
        <taxon>Bacilli</taxon>
        <taxon>Bacillales</taxon>
        <taxon>Bacillaceae</taxon>
        <taxon>Alteribacter</taxon>
    </lineage>
</organism>
<dbReference type="OrthoDB" id="9800108at2"/>
<dbReference type="GO" id="GO:0008124">
    <property type="term" value="F:4-alpha-hydroxytetrahydrobiopterin dehydratase activity"/>
    <property type="evidence" value="ECO:0007669"/>
    <property type="project" value="UniProtKB-EC"/>
</dbReference>
<dbReference type="NCBIfam" id="NF002017">
    <property type="entry name" value="PRK00823.1-2"/>
    <property type="match status" value="1"/>
</dbReference>
<dbReference type="EMBL" id="RHIB01000001">
    <property type="protein sequence ID" value="RNA70105.1"/>
    <property type="molecule type" value="Genomic_DNA"/>
</dbReference>
<evidence type="ECO:0000313" key="6">
    <source>
        <dbReference type="Proteomes" id="UP000278746"/>
    </source>
</evidence>
<dbReference type="EC" id="4.2.1.96" evidence="3"/>
<dbReference type="CDD" id="cd00488">
    <property type="entry name" value="PCD_DCoH"/>
    <property type="match status" value="1"/>
</dbReference>
<protein>
    <recommendedName>
        <fullName evidence="3">4a-hydroxytetrahydrobiopterin dehydratase</fullName>
        <ecNumber evidence="3">4.2.1.96</ecNumber>
    </recommendedName>
</protein>
<keyword evidence="4 5" id="KW-0456">Lyase</keyword>
<sequence>MTKIICYDVTNHSIKSEYSLYLSVILKTAVLFCRINGNYYEGGSTMTLTQEEVVANLEDSAGWSLDDENFMKKQFTLPSFSKAVAFVNEIARLAEDRNHHPQITIDHKTVTLRLYTMDVGGLTQKDFESAYAFDYTMAKYVS</sequence>
<dbReference type="SUPFAM" id="SSF55248">
    <property type="entry name" value="PCD-like"/>
    <property type="match status" value="1"/>
</dbReference>
<evidence type="ECO:0000256" key="3">
    <source>
        <dbReference type="ARBA" id="ARBA00013252"/>
    </source>
</evidence>
<dbReference type="InterPro" id="IPR036428">
    <property type="entry name" value="PCD_sf"/>
</dbReference>
<proteinExistence type="inferred from homology"/>
<comment type="similarity">
    <text evidence="2">Belongs to the pterin-4-alpha-carbinolamine dehydratase family.</text>
</comment>
<comment type="caution">
    <text evidence="5">The sequence shown here is derived from an EMBL/GenBank/DDBJ whole genome shotgun (WGS) entry which is preliminary data.</text>
</comment>
<comment type="catalytic activity">
    <reaction evidence="1">
        <text>(4aS,6R)-4a-hydroxy-L-erythro-5,6,7,8-tetrahydrobiopterin = (6R)-L-erythro-6,7-dihydrobiopterin + H2O</text>
        <dbReference type="Rhea" id="RHEA:11920"/>
        <dbReference type="ChEBI" id="CHEBI:15377"/>
        <dbReference type="ChEBI" id="CHEBI:15642"/>
        <dbReference type="ChEBI" id="CHEBI:43120"/>
        <dbReference type="EC" id="4.2.1.96"/>
    </reaction>
</comment>
<dbReference type="InterPro" id="IPR001533">
    <property type="entry name" value="Pterin_deHydtase"/>
</dbReference>
<evidence type="ECO:0000256" key="4">
    <source>
        <dbReference type="ARBA" id="ARBA00023239"/>
    </source>
</evidence>
<dbReference type="Pfam" id="PF01329">
    <property type="entry name" value="Pterin_4a"/>
    <property type="match status" value="1"/>
</dbReference>
<dbReference type="AlphaFoldDB" id="A0A3M7U090"/>
<dbReference type="Gene3D" id="3.30.1360.20">
    <property type="entry name" value="Transcriptional coactivator/pterin dehydratase"/>
    <property type="match status" value="1"/>
</dbReference>
<dbReference type="GO" id="GO:0006729">
    <property type="term" value="P:tetrahydrobiopterin biosynthetic process"/>
    <property type="evidence" value="ECO:0007669"/>
    <property type="project" value="InterPro"/>
</dbReference>
<evidence type="ECO:0000313" key="5">
    <source>
        <dbReference type="EMBL" id="RNA70105.1"/>
    </source>
</evidence>
<evidence type="ECO:0000256" key="2">
    <source>
        <dbReference type="ARBA" id="ARBA00006472"/>
    </source>
</evidence>
<dbReference type="Proteomes" id="UP000278746">
    <property type="component" value="Unassembled WGS sequence"/>
</dbReference>
<evidence type="ECO:0000256" key="1">
    <source>
        <dbReference type="ARBA" id="ARBA00001554"/>
    </source>
</evidence>
<dbReference type="PANTHER" id="PTHR12599:SF0">
    <property type="entry name" value="PTERIN-4-ALPHA-CARBINOLAMINE DEHYDRATASE"/>
    <property type="match status" value="1"/>
</dbReference>